<keyword evidence="7" id="KW-1185">Reference proteome</keyword>
<comment type="caution">
    <text evidence="6">The sequence shown here is derived from an EMBL/GenBank/DDBJ whole genome shotgun (WGS) entry which is preliminary data.</text>
</comment>
<reference evidence="6 7" key="1">
    <citation type="journal article" date="2014" name="Int. J. Syst. Evol. Microbiol.">
        <title>Complete genome sequence of Corynebacterium casei LMG S-19264T (=DSM 44701T), isolated from a smear-ripened cheese.</title>
        <authorList>
            <consortium name="US DOE Joint Genome Institute (JGI-PGF)"/>
            <person name="Walter F."/>
            <person name="Albersmeier A."/>
            <person name="Kalinowski J."/>
            <person name="Ruckert C."/>
        </authorList>
    </citation>
    <scope>NUCLEOTIDE SEQUENCE [LARGE SCALE GENOMIC DNA]</scope>
    <source>
        <strain evidence="6 7">CGMCC 1.12976</strain>
    </source>
</reference>
<evidence type="ECO:0000313" key="6">
    <source>
        <dbReference type="EMBL" id="GGF13838.1"/>
    </source>
</evidence>
<accession>A0A917B2J5</accession>
<dbReference type="GO" id="GO:0016757">
    <property type="term" value="F:glycosyltransferase activity"/>
    <property type="evidence" value="ECO:0007669"/>
    <property type="project" value="UniProtKB-KW"/>
</dbReference>
<organism evidence="6 7">
    <name type="scientific">Subtercola lobariae</name>
    <dbReference type="NCBI Taxonomy" id="1588641"/>
    <lineage>
        <taxon>Bacteria</taxon>
        <taxon>Bacillati</taxon>
        <taxon>Actinomycetota</taxon>
        <taxon>Actinomycetes</taxon>
        <taxon>Micrococcales</taxon>
        <taxon>Microbacteriaceae</taxon>
        <taxon>Subtercola</taxon>
    </lineage>
</organism>
<keyword evidence="3" id="KW-0328">Glycosyltransferase</keyword>
<dbReference type="RefSeq" id="WP_188673038.1">
    <property type="nucleotide sequence ID" value="NZ_BMGP01000001.1"/>
</dbReference>
<comment type="similarity">
    <text evidence="2">Belongs to the glycosyltransferase 2 family.</text>
</comment>
<comment type="pathway">
    <text evidence="1">Cell wall biogenesis; cell wall polysaccharide biosynthesis.</text>
</comment>
<dbReference type="Pfam" id="PF00535">
    <property type="entry name" value="Glycos_transf_2"/>
    <property type="match status" value="1"/>
</dbReference>
<sequence>MKPTEELEPPSLAIAVLTFRRPSDLAEVIPLLLEQALQVAALARGHVLVVDNDPGASAREFVESYPPQTTPLIYVHEPQPGITAARNRALSASAENDMLVFIDDDERPSAEWLRSLLEVRRASGCAAVAGPVISAYDREPEAWITAGRYFERLRHETGAELIVAATNNLLLDLRQIRAFGLSFDPGLGISGGGDTLFTRQIVAHGGRMLWSAEASVTDVVPRARVTRRWVVLRAFRSGNSWSVTSLLLAPDTLSRARTRLTLSARGGARAGLGLAQIVAGMLRVSPAWRARGTRTLARGAGMLSGAWGYGYREYRRR</sequence>
<dbReference type="PANTHER" id="PTHR43179:SF12">
    <property type="entry name" value="GALACTOFURANOSYLTRANSFERASE GLFT2"/>
    <property type="match status" value="1"/>
</dbReference>
<proteinExistence type="inferred from homology"/>
<dbReference type="Gene3D" id="3.90.550.10">
    <property type="entry name" value="Spore Coat Polysaccharide Biosynthesis Protein SpsA, Chain A"/>
    <property type="match status" value="1"/>
</dbReference>
<evidence type="ECO:0000256" key="1">
    <source>
        <dbReference type="ARBA" id="ARBA00004776"/>
    </source>
</evidence>
<dbReference type="AlphaFoldDB" id="A0A917B2J5"/>
<evidence type="ECO:0000256" key="2">
    <source>
        <dbReference type="ARBA" id="ARBA00006739"/>
    </source>
</evidence>
<evidence type="ECO:0000256" key="4">
    <source>
        <dbReference type="ARBA" id="ARBA00022679"/>
    </source>
</evidence>
<dbReference type="PANTHER" id="PTHR43179">
    <property type="entry name" value="RHAMNOSYLTRANSFERASE WBBL"/>
    <property type="match status" value="1"/>
</dbReference>
<protein>
    <recommendedName>
        <fullName evidence="5">Glycosyltransferase 2-like domain-containing protein</fullName>
    </recommendedName>
</protein>
<dbReference type="SUPFAM" id="SSF53448">
    <property type="entry name" value="Nucleotide-diphospho-sugar transferases"/>
    <property type="match status" value="1"/>
</dbReference>
<dbReference type="InterPro" id="IPR001173">
    <property type="entry name" value="Glyco_trans_2-like"/>
</dbReference>
<keyword evidence="4" id="KW-0808">Transferase</keyword>
<dbReference type="CDD" id="cd00761">
    <property type="entry name" value="Glyco_tranf_GTA_type"/>
    <property type="match status" value="1"/>
</dbReference>
<name>A0A917B2J5_9MICO</name>
<evidence type="ECO:0000256" key="3">
    <source>
        <dbReference type="ARBA" id="ARBA00022676"/>
    </source>
</evidence>
<evidence type="ECO:0000259" key="5">
    <source>
        <dbReference type="Pfam" id="PF00535"/>
    </source>
</evidence>
<dbReference type="InterPro" id="IPR029044">
    <property type="entry name" value="Nucleotide-diphossugar_trans"/>
</dbReference>
<dbReference type="Proteomes" id="UP000598775">
    <property type="component" value="Unassembled WGS sequence"/>
</dbReference>
<feature type="domain" description="Glycosyltransferase 2-like" evidence="5">
    <location>
        <begin position="14"/>
        <end position="151"/>
    </location>
</feature>
<gene>
    <name evidence="6" type="ORF">GCM10011399_04630</name>
</gene>
<dbReference type="EMBL" id="BMGP01000001">
    <property type="protein sequence ID" value="GGF13838.1"/>
    <property type="molecule type" value="Genomic_DNA"/>
</dbReference>
<evidence type="ECO:0000313" key="7">
    <source>
        <dbReference type="Proteomes" id="UP000598775"/>
    </source>
</evidence>